<dbReference type="PANTHER" id="PTHR33240">
    <property type="entry name" value="OS08G0508500 PROTEIN"/>
    <property type="match status" value="1"/>
</dbReference>
<dbReference type="PANTHER" id="PTHR33240:SF15">
    <property type="entry name" value="GAG-PRO-LIKE PROTEIN"/>
    <property type="match status" value="1"/>
</dbReference>
<feature type="compositionally biased region" description="Basic and acidic residues" evidence="1">
    <location>
        <begin position="180"/>
        <end position="192"/>
    </location>
</feature>
<reference evidence="2" key="1">
    <citation type="submission" date="2018-05" db="EMBL/GenBank/DDBJ databases">
        <title>Draft genome of Mucuna pruriens seed.</title>
        <authorList>
            <person name="Nnadi N.E."/>
            <person name="Vos R."/>
            <person name="Hasami M.H."/>
            <person name="Devisetty U.K."/>
            <person name="Aguiy J.C."/>
        </authorList>
    </citation>
    <scope>NUCLEOTIDE SEQUENCE [LARGE SCALE GENOMIC DNA]</scope>
    <source>
        <strain evidence="2">JCA_2017</strain>
    </source>
</reference>
<organism evidence="2 3">
    <name type="scientific">Mucuna pruriens</name>
    <name type="common">Velvet bean</name>
    <name type="synonym">Dolichos pruriens</name>
    <dbReference type="NCBI Taxonomy" id="157652"/>
    <lineage>
        <taxon>Eukaryota</taxon>
        <taxon>Viridiplantae</taxon>
        <taxon>Streptophyta</taxon>
        <taxon>Embryophyta</taxon>
        <taxon>Tracheophyta</taxon>
        <taxon>Spermatophyta</taxon>
        <taxon>Magnoliopsida</taxon>
        <taxon>eudicotyledons</taxon>
        <taxon>Gunneridae</taxon>
        <taxon>Pentapetalae</taxon>
        <taxon>rosids</taxon>
        <taxon>fabids</taxon>
        <taxon>Fabales</taxon>
        <taxon>Fabaceae</taxon>
        <taxon>Papilionoideae</taxon>
        <taxon>50 kb inversion clade</taxon>
        <taxon>NPAAA clade</taxon>
        <taxon>indigoferoid/millettioid clade</taxon>
        <taxon>Phaseoleae</taxon>
        <taxon>Mucuna</taxon>
    </lineage>
</organism>
<evidence type="ECO:0000256" key="1">
    <source>
        <dbReference type="SAM" id="MobiDB-lite"/>
    </source>
</evidence>
<dbReference type="EMBL" id="QJKJ01012036">
    <property type="protein sequence ID" value="RDX69607.1"/>
    <property type="molecule type" value="Genomic_DNA"/>
</dbReference>
<feature type="compositionally biased region" description="Basic and acidic residues" evidence="1">
    <location>
        <begin position="159"/>
        <end position="168"/>
    </location>
</feature>
<feature type="non-terminal residue" evidence="2">
    <location>
        <position position="1"/>
    </location>
</feature>
<dbReference type="OrthoDB" id="1937476at2759"/>
<keyword evidence="3" id="KW-1185">Reference proteome</keyword>
<feature type="region of interest" description="Disordered" evidence="1">
    <location>
        <begin position="159"/>
        <end position="212"/>
    </location>
</feature>
<name>A0A371EU88_MUCPR</name>
<accession>A0A371EU88</accession>
<proteinExistence type="predicted"/>
<evidence type="ECO:0000313" key="3">
    <source>
        <dbReference type="Proteomes" id="UP000257109"/>
    </source>
</evidence>
<protein>
    <recommendedName>
        <fullName evidence="4">Retrotransposon gag domain-containing protein</fullName>
    </recommendedName>
</protein>
<dbReference type="Proteomes" id="UP000257109">
    <property type="component" value="Unassembled WGS sequence"/>
</dbReference>
<evidence type="ECO:0008006" key="4">
    <source>
        <dbReference type="Google" id="ProtNLM"/>
    </source>
</evidence>
<dbReference type="AlphaFoldDB" id="A0A371EU88"/>
<sequence length="401" mass="45396">METLKQYLARFNATMVQVDDPDQKFFIKAFQKGLRAGPFSDSLALSRLSSMTEIRARAEKHVEAEEDKEDRLQVERVVPAFGKKNTHNFEASHQAHILKEVCHLKLLDIPPPTQRQIGPARDEWCEFHKTHDHVAKECRLLKSQIEKLIQEGHLDQFVARREDDRRPALEQGPRNRSRTPGRDHDQAPEQPRRQRGSSPRNAGRTPPHRGTITTIARGGLMAEMSFAARKRLQGGVVLVDQTFRKTGFSKANLKACQGTLIRFTSERAEIRGVINLQTTIGTGSAVRAERIKFTMVNAPTSYNVILGRPALNRFKTIVSTIHLCMKYPMGRSVGRVAKRCYDVSTQVIDGQWRACSEAEEIGVHFLEMDPRFEQEGACQCPGEDLKEIQVGLETDAPLRRV</sequence>
<comment type="caution">
    <text evidence="2">The sequence shown here is derived from an EMBL/GenBank/DDBJ whole genome shotgun (WGS) entry which is preliminary data.</text>
</comment>
<evidence type="ECO:0000313" key="2">
    <source>
        <dbReference type="EMBL" id="RDX69607.1"/>
    </source>
</evidence>
<gene>
    <name evidence="2" type="ORF">CR513_51254</name>
</gene>